<dbReference type="PANTHER" id="PTHR10906">
    <property type="entry name" value="SECY/SEC61-ALPHA FAMILY MEMBER"/>
    <property type="match status" value="1"/>
</dbReference>
<reference evidence="13" key="1">
    <citation type="submission" date="2017-09" db="EMBL/GenBank/DDBJ databases">
        <title>Depth-based differentiation of microbial function through sediment-hosted aquifers and enrichment of novel symbionts in the deep terrestrial subsurface.</title>
        <authorList>
            <person name="Probst A.J."/>
            <person name="Ladd B."/>
            <person name="Jarett J.K."/>
            <person name="Geller-Mcgrath D.E."/>
            <person name="Sieber C.M.K."/>
            <person name="Emerson J.B."/>
            <person name="Anantharaman K."/>
            <person name="Thomas B.C."/>
            <person name="Malmstrom R."/>
            <person name="Stieglmeier M."/>
            <person name="Klingl A."/>
            <person name="Woyke T."/>
            <person name="Ryan C.M."/>
            <person name="Banfield J.F."/>
        </authorList>
    </citation>
    <scope>NUCLEOTIDE SEQUENCE [LARGE SCALE GENOMIC DNA]</scope>
</reference>
<evidence type="ECO:0000256" key="3">
    <source>
        <dbReference type="ARBA" id="ARBA00022448"/>
    </source>
</evidence>
<feature type="transmembrane region" description="Helical" evidence="10">
    <location>
        <begin position="70"/>
        <end position="92"/>
    </location>
</feature>
<keyword evidence="5 10" id="KW-0653">Protein transport</keyword>
<dbReference type="FunFam" id="1.10.3370.10:FF:000001">
    <property type="entry name" value="Preprotein translocase subunit SecY"/>
    <property type="match status" value="1"/>
</dbReference>
<evidence type="ECO:0000256" key="6">
    <source>
        <dbReference type="ARBA" id="ARBA00022989"/>
    </source>
</evidence>
<feature type="transmembrane region" description="Helical" evidence="10">
    <location>
        <begin position="393"/>
        <end position="414"/>
    </location>
</feature>
<dbReference type="GO" id="GO:0005886">
    <property type="term" value="C:plasma membrane"/>
    <property type="evidence" value="ECO:0007669"/>
    <property type="project" value="UniProtKB-SubCell"/>
</dbReference>
<evidence type="ECO:0000256" key="10">
    <source>
        <dbReference type="HAMAP-Rule" id="MF_01465"/>
    </source>
</evidence>
<dbReference type="NCBIfam" id="TIGR00967">
    <property type="entry name" value="3a0501s007"/>
    <property type="match status" value="1"/>
</dbReference>
<comment type="subcellular location">
    <subcellularLocation>
        <location evidence="10">Cell membrane</location>
        <topology evidence="10">Multi-pass membrane protein</topology>
    </subcellularLocation>
    <subcellularLocation>
        <location evidence="1">Membrane</location>
        <topology evidence="1">Multi-pass membrane protein</topology>
    </subcellularLocation>
</comment>
<feature type="transmembrane region" description="Helical" evidence="10">
    <location>
        <begin position="112"/>
        <end position="132"/>
    </location>
</feature>
<evidence type="ECO:0000256" key="9">
    <source>
        <dbReference type="ARBA" id="ARBA00039733"/>
    </source>
</evidence>
<evidence type="ECO:0000256" key="11">
    <source>
        <dbReference type="RuleBase" id="RU004349"/>
    </source>
</evidence>
<evidence type="ECO:0000256" key="1">
    <source>
        <dbReference type="ARBA" id="ARBA00004141"/>
    </source>
</evidence>
<sequence>MFKTLKNLWLLKDLRKKILVTTVILLIVRAIDQIPLPGIQTNQLQEFFSSNQLLGLLDIFSGGSLSRFSVGFMGVGPYITASIIMQLLTYIVPSLEELQKEGEFGKNKINQYTRLLTVPMSIIQAFGLISLLKNQGVITDLTPLILGLSILVSTATSVFYMWLGENISESGIGNGISLIITINIIGGMPSQINNTISAISAGGIIDSTMLNGLFIFALTSMLTILFIVIMNDAIRKIPISYARQSSFKTSGQVIDTYLPIKVNIAGVIPIIFALSFIVIPGILGRYLQNAKSEHLVNFSKTLVRIFDPNHVFYGIFYFILVILFTYFYSSIVFKPKEVAENLQKQGGFIPGIRPGKETENFVAYVLNRITLPGSIFLGIIAISPFLVQKYTHITTLVLGGTSILILVSVILETASQVKAHLISRSYEVY</sequence>
<feature type="transmembrane region" description="Helical" evidence="10">
    <location>
        <begin position="212"/>
        <end position="234"/>
    </location>
</feature>
<dbReference type="GO" id="GO:0043952">
    <property type="term" value="P:protein transport by the Sec complex"/>
    <property type="evidence" value="ECO:0007669"/>
    <property type="project" value="UniProtKB-UniRule"/>
</dbReference>
<comment type="caution">
    <text evidence="10">Lacks conserved residue(s) required for the propagation of feature annotation.</text>
</comment>
<comment type="similarity">
    <text evidence="2 10 11">Belongs to the SecY/SEC61-alpha family.</text>
</comment>
<dbReference type="Gene3D" id="1.10.3370.10">
    <property type="entry name" value="SecY subunit domain"/>
    <property type="match status" value="1"/>
</dbReference>
<evidence type="ECO:0000313" key="13">
    <source>
        <dbReference type="Proteomes" id="UP000230137"/>
    </source>
</evidence>
<evidence type="ECO:0000313" key="12">
    <source>
        <dbReference type="EMBL" id="PJA20768.1"/>
    </source>
</evidence>
<dbReference type="EMBL" id="PFQF01000015">
    <property type="protein sequence ID" value="PJA20768.1"/>
    <property type="molecule type" value="Genomic_DNA"/>
</dbReference>
<dbReference type="HAMAP" id="MF_01465">
    <property type="entry name" value="SecY"/>
    <property type="match status" value="1"/>
</dbReference>
<keyword evidence="4 10" id="KW-0812">Transmembrane</keyword>
<dbReference type="AlphaFoldDB" id="A0A2M7W4M0"/>
<feature type="transmembrane region" description="Helical" evidence="10">
    <location>
        <begin position="175"/>
        <end position="192"/>
    </location>
</feature>
<keyword evidence="10" id="KW-1003">Cell membrane</keyword>
<comment type="subunit">
    <text evidence="10">Component of the Sec protein translocase complex. Heterotrimer consisting of SecY, SecE and SecG subunits. The heterotrimers can form oligomers, although 1 heterotrimer is thought to be able to translocate proteins. Interacts with the ribosome. Interacts with SecDF, and other proteins may be involved. Interacts with SecA.</text>
</comment>
<keyword evidence="3 10" id="KW-0813">Transport</keyword>
<dbReference type="SUPFAM" id="SSF103491">
    <property type="entry name" value="Preprotein translocase SecY subunit"/>
    <property type="match status" value="1"/>
</dbReference>
<gene>
    <name evidence="10" type="primary">secY</name>
    <name evidence="12" type="ORF">COX60_00795</name>
</gene>
<evidence type="ECO:0000256" key="7">
    <source>
        <dbReference type="ARBA" id="ARBA00023010"/>
    </source>
</evidence>
<feature type="transmembrane region" description="Helical" evidence="10">
    <location>
        <begin position="262"/>
        <end position="283"/>
    </location>
</feature>
<organism evidence="12 13">
    <name type="scientific">Candidatus Berkelbacteria bacterium CG_4_10_14_0_2_um_filter_35_9_33_12</name>
    <dbReference type="NCBI Taxonomy" id="1974499"/>
    <lineage>
        <taxon>Bacteria</taxon>
        <taxon>Candidatus Berkelbacteria</taxon>
    </lineage>
</organism>
<evidence type="ECO:0000256" key="4">
    <source>
        <dbReference type="ARBA" id="ARBA00022692"/>
    </source>
</evidence>
<keyword evidence="8 10" id="KW-0472">Membrane</keyword>
<dbReference type="InterPro" id="IPR002208">
    <property type="entry name" value="SecY/SEC61-alpha"/>
</dbReference>
<dbReference type="GO" id="GO:0065002">
    <property type="term" value="P:intracellular protein transmembrane transport"/>
    <property type="evidence" value="ECO:0007669"/>
    <property type="project" value="UniProtKB-UniRule"/>
</dbReference>
<dbReference type="Proteomes" id="UP000230137">
    <property type="component" value="Unassembled WGS sequence"/>
</dbReference>
<protein>
    <recommendedName>
        <fullName evidence="9 10">Protein translocase subunit SecY</fullName>
    </recommendedName>
</protein>
<dbReference type="GO" id="GO:0006605">
    <property type="term" value="P:protein targeting"/>
    <property type="evidence" value="ECO:0007669"/>
    <property type="project" value="UniProtKB-UniRule"/>
</dbReference>
<name>A0A2M7W4M0_9BACT</name>
<comment type="function">
    <text evidence="10">The central subunit of the protein translocation channel SecYEG. Consists of two halves formed by TMs 1-5 and 6-10. These two domains form a lateral gate at the front which open onto the bilayer between TMs 2 and 7, and are clamped together by SecE at the back. The channel is closed by both a pore ring composed of hydrophobic SecY resides and a short helix (helix 2A) on the extracellular side of the membrane which forms a plug. The plug probably moves laterally to allow the channel to open. The ring and the pore may move independently.</text>
</comment>
<feature type="transmembrane region" description="Helical" evidence="10">
    <location>
        <begin position="144"/>
        <end position="163"/>
    </location>
</feature>
<evidence type="ECO:0000256" key="2">
    <source>
        <dbReference type="ARBA" id="ARBA00005751"/>
    </source>
</evidence>
<keyword evidence="6 10" id="KW-1133">Transmembrane helix</keyword>
<dbReference type="PIRSF" id="PIRSF004557">
    <property type="entry name" value="SecY"/>
    <property type="match status" value="1"/>
</dbReference>
<keyword evidence="7 10" id="KW-0811">Translocation</keyword>
<accession>A0A2M7W4M0</accession>
<dbReference type="InterPro" id="IPR026593">
    <property type="entry name" value="SecY"/>
</dbReference>
<feature type="transmembrane region" description="Helical" evidence="10">
    <location>
        <begin position="310"/>
        <end position="328"/>
    </location>
</feature>
<dbReference type="PRINTS" id="PR00303">
    <property type="entry name" value="SECYTRNLCASE"/>
</dbReference>
<feature type="transmembrane region" description="Helical" evidence="10">
    <location>
        <begin position="361"/>
        <end position="387"/>
    </location>
</feature>
<evidence type="ECO:0000256" key="8">
    <source>
        <dbReference type="ARBA" id="ARBA00023136"/>
    </source>
</evidence>
<evidence type="ECO:0000256" key="5">
    <source>
        <dbReference type="ARBA" id="ARBA00022927"/>
    </source>
</evidence>
<dbReference type="InterPro" id="IPR030659">
    <property type="entry name" value="SecY_CS"/>
</dbReference>
<proteinExistence type="inferred from homology"/>
<dbReference type="PROSITE" id="PS00756">
    <property type="entry name" value="SECY_2"/>
    <property type="match status" value="1"/>
</dbReference>
<comment type="caution">
    <text evidence="12">The sequence shown here is derived from an EMBL/GenBank/DDBJ whole genome shotgun (WGS) entry which is preliminary data.</text>
</comment>
<dbReference type="Pfam" id="PF00344">
    <property type="entry name" value="SecY"/>
    <property type="match status" value="1"/>
</dbReference>
<dbReference type="InterPro" id="IPR023201">
    <property type="entry name" value="SecY_dom_sf"/>
</dbReference>